<reference evidence="4" key="1">
    <citation type="submission" date="2020-10" db="EMBL/GenBank/DDBJ databases">
        <authorList>
            <person name="Gilroy R."/>
        </authorList>
    </citation>
    <scope>NUCLEOTIDE SEQUENCE</scope>
    <source>
        <strain evidence="4">ChiBcolR7-354</strain>
    </source>
</reference>
<dbReference type="InterPro" id="IPR034829">
    <property type="entry name" value="DnaD-like_sf"/>
</dbReference>
<accession>A0A9D1CRN4</accession>
<protein>
    <submittedName>
        <fullName evidence="4">DnaD domain protein</fullName>
    </submittedName>
</protein>
<dbReference type="SUPFAM" id="SSF158499">
    <property type="entry name" value="DnaD domain-like"/>
    <property type="match status" value="1"/>
</dbReference>
<dbReference type="AlphaFoldDB" id="A0A9D1CRN4"/>
<dbReference type="Gene3D" id="1.10.10.630">
    <property type="entry name" value="DnaD domain-like"/>
    <property type="match status" value="2"/>
</dbReference>
<proteinExistence type="inferred from homology"/>
<evidence type="ECO:0000256" key="1">
    <source>
        <dbReference type="ARBA" id="ARBA00093462"/>
    </source>
</evidence>
<dbReference type="InterPro" id="IPR006343">
    <property type="entry name" value="DnaB/C_C"/>
</dbReference>
<evidence type="ECO:0000256" key="2">
    <source>
        <dbReference type="SAM" id="MobiDB-lite"/>
    </source>
</evidence>
<gene>
    <name evidence="4" type="ORF">IAB77_01730</name>
</gene>
<feature type="compositionally biased region" description="Basic and acidic residues" evidence="2">
    <location>
        <begin position="268"/>
        <end position="277"/>
    </location>
</feature>
<feature type="domain" description="DnaB/C C-terminal" evidence="3">
    <location>
        <begin position="109"/>
        <end position="188"/>
    </location>
</feature>
<feature type="region of interest" description="Disordered" evidence="2">
    <location>
        <begin position="268"/>
        <end position="299"/>
    </location>
</feature>
<evidence type="ECO:0000313" key="4">
    <source>
        <dbReference type="EMBL" id="HIQ77962.1"/>
    </source>
</evidence>
<dbReference type="NCBIfam" id="TIGR01446">
    <property type="entry name" value="DnaD_dom"/>
    <property type="match status" value="1"/>
</dbReference>
<sequence length="314" mass="35450">MQERDNNLSAAVCSMRAEDADRLISSGDGDGALLYIYLLRRGAGPEAELCRALGWTAERLRAAAARLRSLGLVSGGTVPDGSGELPEYTAEDIVRRSREDADFRCILAEAERLLGHTLSTQETKTLFGVYDFVGLPTDVMLVLLHYCLDEARRRYGPGRVPNMKQIEREARRWGELEIMTLEQAEEYIRAQEHRHSAAMELRSVFGIRDRDYTVSERKYVESWLDMGFGAEAVELALDRTIANTGQLKWQYMNKILLSWHSKGLHTPEEIERGDSRRPSQVRGRASARDSGQSGELERVKKLYERVKNSGGQVN</sequence>
<evidence type="ECO:0000259" key="3">
    <source>
        <dbReference type="Pfam" id="PF07261"/>
    </source>
</evidence>
<name>A0A9D1CRN4_9FIRM</name>
<comment type="caution">
    <text evidence="4">The sequence shown here is derived from an EMBL/GenBank/DDBJ whole genome shotgun (WGS) entry which is preliminary data.</text>
</comment>
<reference evidence="4" key="2">
    <citation type="journal article" date="2021" name="PeerJ">
        <title>Extensive microbial diversity within the chicken gut microbiome revealed by metagenomics and culture.</title>
        <authorList>
            <person name="Gilroy R."/>
            <person name="Ravi A."/>
            <person name="Getino M."/>
            <person name="Pursley I."/>
            <person name="Horton D.L."/>
            <person name="Alikhan N.F."/>
            <person name="Baker D."/>
            <person name="Gharbi K."/>
            <person name="Hall N."/>
            <person name="Watson M."/>
            <person name="Adriaenssens E.M."/>
            <person name="Foster-Nyarko E."/>
            <person name="Jarju S."/>
            <person name="Secka A."/>
            <person name="Antonio M."/>
            <person name="Oren A."/>
            <person name="Chaudhuri R.R."/>
            <person name="La Ragione R."/>
            <person name="Hildebrand F."/>
            <person name="Pallen M.J."/>
        </authorList>
    </citation>
    <scope>NUCLEOTIDE SEQUENCE</scope>
    <source>
        <strain evidence="4">ChiBcolR7-354</strain>
    </source>
</reference>
<dbReference type="Proteomes" id="UP000824262">
    <property type="component" value="Unassembled WGS sequence"/>
</dbReference>
<dbReference type="EMBL" id="DVGA01000022">
    <property type="protein sequence ID" value="HIQ77962.1"/>
    <property type="molecule type" value="Genomic_DNA"/>
</dbReference>
<comment type="similarity">
    <text evidence="1">Belongs to the DnaB/DnaD family.</text>
</comment>
<dbReference type="Pfam" id="PF07261">
    <property type="entry name" value="DnaB_2"/>
    <property type="match status" value="2"/>
</dbReference>
<evidence type="ECO:0000313" key="5">
    <source>
        <dbReference type="Proteomes" id="UP000824262"/>
    </source>
</evidence>
<feature type="domain" description="DnaB/C C-terminal" evidence="3">
    <location>
        <begin position="211"/>
        <end position="271"/>
    </location>
</feature>
<organism evidence="4 5">
    <name type="scientific">Candidatus Scatomorpha intestinavium</name>
    <dbReference type="NCBI Taxonomy" id="2840922"/>
    <lineage>
        <taxon>Bacteria</taxon>
        <taxon>Bacillati</taxon>
        <taxon>Bacillota</taxon>
        <taxon>Clostridia</taxon>
        <taxon>Eubacteriales</taxon>
        <taxon>Candidatus Scatomorpha</taxon>
    </lineage>
</organism>